<dbReference type="EMBL" id="LDTF01000070">
    <property type="protein sequence ID" value="KTT97071.1"/>
    <property type="molecule type" value="Genomic_DNA"/>
</dbReference>
<dbReference type="AlphaFoldDB" id="A0A147IP68"/>
<comment type="caution">
    <text evidence="1">The sequence shown here is derived from an EMBL/GenBank/DDBJ whole genome shotgun (WGS) entry which is preliminary data.</text>
</comment>
<gene>
    <name evidence="1" type="ORF">NS355_12630</name>
</gene>
<dbReference type="NCBIfam" id="NF047637">
    <property type="entry name" value="lipo_CC0125"/>
    <property type="match status" value="1"/>
</dbReference>
<evidence type="ECO:0000313" key="2">
    <source>
        <dbReference type="Proteomes" id="UP000073923"/>
    </source>
</evidence>
<evidence type="ECO:0008006" key="3">
    <source>
        <dbReference type="Google" id="ProtNLM"/>
    </source>
</evidence>
<dbReference type="PATRIC" id="fig|172044.3.peg.2864"/>
<organism evidence="1 2">
    <name type="scientific">Sphingomonas yabuuchiae</name>
    <dbReference type="NCBI Taxonomy" id="172044"/>
    <lineage>
        <taxon>Bacteria</taxon>
        <taxon>Pseudomonadati</taxon>
        <taxon>Pseudomonadota</taxon>
        <taxon>Alphaproteobacteria</taxon>
        <taxon>Sphingomonadales</taxon>
        <taxon>Sphingomonadaceae</taxon>
        <taxon>Sphingomonas</taxon>
    </lineage>
</organism>
<proteinExistence type="predicted"/>
<evidence type="ECO:0000313" key="1">
    <source>
        <dbReference type="EMBL" id="KTT97071.1"/>
    </source>
</evidence>
<accession>A0A147IP68</accession>
<name>A0A147IP68_9SPHN</name>
<reference evidence="1 2" key="1">
    <citation type="journal article" date="2016" name="Front. Microbiol.">
        <title>Genomic Resource of Rice Seed Associated Bacteria.</title>
        <authorList>
            <person name="Midha S."/>
            <person name="Bansal K."/>
            <person name="Sharma S."/>
            <person name="Kumar N."/>
            <person name="Patil P.P."/>
            <person name="Chaudhry V."/>
            <person name="Patil P.B."/>
        </authorList>
    </citation>
    <scope>NUCLEOTIDE SEQUENCE [LARGE SCALE GENOMIC DNA]</scope>
    <source>
        <strain evidence="1 2">NS355</strain>
    </source>
</reference>
<sequence length="204" mass="22801">MVERQGKEEVSMQFGRKIALALLGASTLMVAGCATETTYRPATGSGFYRTGYSDQQLEPGRFIVSFAGNTVTSRDTVERYLLYRAAELTLANGYDYFVMADRDTQLRSRTYSTPGAFGPGFGGWGGGWWGPSWRYYGRGFGWRSWDPFWGDPFFGNNMDINTIDRYEATAEVVMRKGPIPRDNLRAFDARAIVSTIGPTVVMPK</sequence>
<protein>
    <recommendedName>
        <fullName evidence="3">Lipoprotein</fullName>
    </recommendedName>
</protein>
<dbReference type="PROSITE" id="PS51257">
    <property type="entry name" value="PROKAR_LIPOPROTEIN"/>
    <property type="match status" value="1"/>
</dbReference>
<dbReference type="Proteomes" id="UP000073923">
    <property type="component" value="Unassembled WGS sequence"/>
</dbReference>